<dbReference type="OrthoDB" id="3535423at2759"/>
<reference evidence="2" key="2">
    <citation type="submission" date="2015-01" db="EMBL/GenBank/DDBJ databases">
        <title>Evolutionary Origins and Diversification of the Mycorrhizal Mutualists.</title>
        <authorList>
            <consortium name="DOE Joint Genome Institute"/>
            <consortium name="Mycorrhizal Genomics Consortium"/>
            <person name="Kohler A."/>
            <person name="Kuo A."/>
            <person name="Nagy L.G."/>
            <person name="Floudas D."/>
            <person name="Copeland A."/>
            <person name="Barry K.W."/>
            <person name="Cichocki N."/>
            <person name="Veneault-Fourrey C."/>
            <person name="LaButti K."/>
            <person name="Lindquist E.A."/>
            <person name="Lipzen A."/>
            <person name="Lundell T."/>
            <person name="Morin E."/>
            <person name="Murat C."/>
            <person name="Riley R."/>
            <person name="Ohm R."/>
            <person name="Sun H."/>
            <person name="Tunlid A."/>
            <person name="Henrissat B."/>
            <person name="Grigoriev I.V."/>
            <person name="Hibbett D.S."/>
            <person name="Martin F."/>
        </authorList>
    </citation>
    <scope>NUCLEOTIDE SEQUENCE [LARGE SCALE GENOMIC DNA]</scope>
    <source>
        <strain evidence="2">Zn</strain>
    </source>
</reference>
<dbReference type="Proteomes" id="UP000054321">
    <property type="component" value="Unassembled WGS sequence"/>
</dbReference>
<proteinExistence type="predicted"/>
<gene>
    <name evidence="1" type="ORF">OIDMADRAFT_56139</name>
</gene>
<dbReference type="InParanoid" id="A0A0C3H9C5"/>
<reference evidence="1 2" key="1">
    <citation type="submission" date="2014-04" db="EMBL/GenBank/DDBJ databases">
        <authorList>
            <consortium name="DOE Joint Genome Institute"/>
            <person name="Kuo A."/>
            <person name="Martino E."/>
            <person name="Perotto S."/>
            <person name="Kohler A."/>
            <person name="Nagy L.G."/>
            <person name="Floudas D."/>
            <person name="Copeland A."/>
            <person name="Barry K.W."/>
            <person name="Cichocki N."/>
            <person name="Veneault-Fourrey C."/>
            <person name="LaButti K."/>
            <person name="Lindquist E.A."/>
            <person name="Lipzen A."/>
            <person name="Lundell T."/>
            <person name="Morin E."/>
            <person name="Murat C."/>
            <person name="Sun H."/>
            <person name="Tunlid A."/>
            <person name="Henrissat B."/>
            <person name="Grigoriev I.V."/>
            <person name="Hibbett D.S."/>
            <person name="Martin F."/>
            <person name="Nordberg H.P."/>
            <person name="Cantor M.N."/>
            <person name="Hua S.X."/>
        </authorList>
    </citation>
    <scope>NUCLEOTIDE SEQUENCE [LARGE SCALE GENOMIC DNA]</scope>
    <source>
        <strain evidence="1 2">Zn</strain>
    </source>
</reference>
<sequence length="196" mass="21671">MANSITSDKGASSPIQEFPTSVGMLVGGTVKVQKTSTQCPCKNGTWNAFQLLQKGTGSVCAYPIPTSTQSGNKVKEEETAAEGVIVINRYDWEYYDNRGKQEISGAVITMPLCIVIFSPKSQYWFVIAQISLFFGLVINIDSGIFFASGFFFAFARVTLLRSLVLLQGPLPPRRERCQDDHSGRMRVARVQFVQIL</sequence>
<evidence type="ECO:0000313" key="1">
    <source>
        <dbReference type="EMBL" id="KIM98966.1"/>
    </source>
</evidence>
<name>A0A0C3H9C5_OIDMZ</name>
<evidence type="ECO:0000313" key="2">
    <source>
        <dbReference type="Proteomes" id="UP000054321"/>
    </source>
</evidence>
<dbReference type="EMBL" id="KN832879">
    <property type="protein sequence ID" value="KIM98966.1"/>
    <property type="molecule type" value="Genomic_DNA"/>
</dbReference>
<accession>A0A0C3H9C5</accession>
<protein>
    <submittedName>
        <fullName evidence="1">Uncharacterized protein</fullName>
    </submittedName>
</protein>
<keyword evidence="2" id="KW-1185">Reference proteome</keyword>
<organism evidence="1 2">
    <name type="scientific">Oidiodendron maius (strain Zn)</name>
    <dbReference type="NCBI Taxonomy" id="913774"/>
    <lineage>
        <taxon>Eukaryota</taxon>
        <taxon>Fungi</taxon>
        <taxon>Dikarya</taxon>
        <taxon>Ascomycota</taxon>
        <taxon>Pezizomycotina</taxon>
        <taxon>Leotiomycetes</taxon>
        <taxon>Leotiomycetes incertae sedis</taxon>
        <taxon>Myxotrichaceae</taxon>
        <taxon>Oidiodendron</taxon>
    </lineage>
</organism>
<dbReference type="AlphaFoldDB" id="A0A0C3H9C5"/>
<dbReference type="HOGENOM" id="CLU_1390618_0_0_1"/>